<dbReference type="GO" id="GO:0004645">
    <property type="term" value="F:1,4-alpha-oligoglucan phosphorylase activity"/>
    <property type="evidence" value="ECO:0007669"/>
    <property type="project" value="UniProtKB-EC"/>
</dbReference>
<evidence type="ECO:0000313" key="10">
    <source>
        <dbReference type="EMBL" id="MEY6432834.1"/>
    </source>
</evidence>
<evidence type="ECO:0000256" key="3">
    <source>
        <dbReference type="ARBA" id="ARBA00006047"/>
    </source>
</evidence>
<proteinExistence type="inferred from homology"/>
<sequence length="835" mass="93366">MKTNTPTTSQGAAAVGATVRVGLDPAALQQGIVDHLRYSIGQLPALATPAHYYRALALAVRDRLQDRWIRTTETYFEQERKLACYLSAEFLLGPHLANNLLNLGLEEAARGALAALGQDLDTIIDCEPEPGLGNGGLGRLAACYLDSLATLAYPAVGYGIRYEFGIFAQQIRDGWQIERTDKWLHAGNPWEIAKPDICYEVNWGGHTETYADEAGLQRVRWVPFRVVKGLAYDTPIQGFGVDTCNTLRLWSAEAVESFDFQAFNTGDYFEAVEAKLRSETVTKVLYPNDEPAIGKRLRLAQQYFFVSCSLQDMLRILDLAGVPVERFAERYAVQLNDTHPSIGVAELMRLLIDERHLDWDQAWAITVAAFGYTNHTLLPEALETWSLPLFRECLPRHLEIIFEINRRFLDQVRARFPGDEARVARMSLIGEVGDKQVRMAHLASVGSHAINGVAALHTDLLENSVLADFHELWPERFSNKTNGVTPRRFLALANPGLRALLDRTLGTDWLVDLTALRRLEAHIEDPAFRSEWRAIKHANKRRLADYIATQTGVELDPNWLFDIQVKRIHEYKRQHLNLLHILTLYRRLKADPGLGIPPRAFIFGGKAAPGYFLAKRIIKLINAVAGTINADPEVNERLKVAFVPNFNVRNAELIYPAADLSEQISTAGKEASGTGNMKFMLNGALTIGTLDGANVEIREQVGDENFFLFGLTADEVARLQRQGYRSADWLDSHAELRAVLDMIGSGHFASGDSEVFRPLVENLTDSDPFLVLADYAAYVACQERVASAWSDPERWTRMAILNTARCGRFSSDRAIREYADEIWGLQPVAVSAHIA</sequence>
<dbReference type="NCBIfam" id="TIGR02093">
    <property type="entry name" value="P_ylase"/>
    <property type="match status" value="1"/>
</dbReference>
<dbReference type="EMBL" id="JBDKXB010000012">
    <property type="protein sequence ID" value="MEY6432834.1"/>
    <property type="molecule type" value="Genomic_DNA"/>
</dbReference>
<dbReference type="PROSITE" id="PS00102">
    <property type="entry name" value="PHOSPHORYLASE"/>
    <property type="match status" value="1"/>
</dbReference>
<comment type="caution">
    <text evidence="10">The sequence shown here is derived from an EMBL/GenBank/DDBJ whole genome shotgun (WGS) entry which is preliminary data.</text>
</comment>
<evidence type="ECO:0000256" key="6">
    <source>
        <dbReference type="ARBA" id="ARBA00022898"/>
    </source>
</evidence>
<gene>
    <name evidence="10" type="ORF">ABC977_10485</name>
</gene>
<dbReference type="CDD" id="cd04300">
    <property type="entry name" value="GT35_Glycogen_Phosphorylase"/>
    <property type="match status" value="1"/>
</dbReference>
<dbReference type="SUPFAM" id="SSF53756">
    <property type="entry name" value="UDP-Glycosyltransferase/glycogen phosphorylase"/>
    <property type="match status" value="1"/>
</dbReference>
<evidence type="ECO:0000313" key="11">
    <source>
        <dbReference type="Proteomes" id="UP001564408"/>
    </source>
</evidence>
<comment type="function">
    <text evidence="8">Phosphorylase is an important allosteric enzyme in carbohydrate metabolism. Enzymes from different sources differ in their regulatory mechanisms and in their natural substrates. However, all known phosphorylases share catalytic and structural properties.</text>
</comment>
<organism evidence="10 11">
    <name type="scientific">Thioalkalicoccus limnaeus</name>
    <dbReference type="NCBI Taxonomy" id="120681"/>
    <lineage>
        <taxon>Bacteria</taxon>
        <taxon>Pseudomonadati</taxon>
        <taxon>Pseudomonadota</taxon>
        <taxon>Gammaproteobacteria</taxon>
        <taxon>Chromatiales</taxon>
        <taxon>Chromatiaceae</taxon>
        <taxon>Thioalkalicoccus</taxon>
    </lineage>
</organism>
<dbReference type="Proteomes" id="UP001564408">
    <property type="component" value="Unassembled WGS sequence"/>
</dbReference>
<dbReference type="Gene3D" id="3.40.50.2000">
    <property type="entry name" value="Glycogen Phosphorylase B"/>
    <property type="match status" value="2"/>
</dbReference>
<keyword evidence="5 9" id="KW-0808">Transferase</keyword>
<keyword evidence="6 9" id="KW-0663">Pyridoxal phosphate</keyword>
<dbReference type="EC" id="2.4.1.1" evidence="9"/>
<dbReference type="InterPro" id="IPR000811">
    <property type="entry name" value="Glyco_trans_35"/>
</dbReference>
<evidence type="ECO:0000256" key="9">
    <source>
        <dbReference type="RuleBase" id="RU000587"/>
    </source>
</evidence>
<dbReference type="Pfam" id="PF00343">
    <property type="entry name" value="Phosphorylase"/>
    <property type="match status" value="1"/>
</dbReference>
<keyword evidence="11" id="KW-1185">Reference proteome</keyword>
<evidence type="ECO:0000256" key="8">
    <source>
        <dbReference type="ARBA" id="ARBA00025174"/>
    </source>
</evidence>
<dbReference type="InterPro" id="IPR011833">
    <property type="entry name" value="Glycg_phsphrylas"/>
</dbReference>
<dbReference type="InterPro" id="IPR035090">
    <property type="entry name" value="Pyridoxal_P_attach_site"/>
</dbReference>
<comment type="function">
    <text evidence="9">Allosteric enzyme that catalyzes the rate-limiting step in glycogen catabolism, the phosphorolytic cleavage of glycogen to produce glucose-1-phosphate, and plays a central role in maintaining cellular and organismal glucose homeostasis.</text>
</comment>
<dbReference type="PIRSF" id="PIRSF000460">
    <property type="entry name" value="Pprylas_GlgP"/>
    <property type="match status" value="1"/>
</dbReference>
<dbReference type="RefSeq" id="WP_369667220.1">
    <property type="nucleotide sequence ID" value="NZ_JBDKXB010000012.1"/>
</dbReference>
<evidence type="ECO:0000256" key="7">
    <source>
        <dbReference type="ARBA" id="ARBA00023277"/>
    </source>
</evidence>
<protein>
    <recommendedName>
        <fullName evidence="9">Alpha-1,4 glucan phosphorylase</fullName>
        <ecNumber evidence="9">2.4.1.1</ecNumber>
    </recommendedName>
</protein>
<evidence type="ECO:0000256" key="1">
    <source>
        <dbReference type="ARBA" id="ARBA00001275"/>
    </source>
</evidence>
<evidence type="ECO:0000256" key="2">
    <source>
        <dbReference type="ARBA" id="ARBA00001933"/>
    </source>
</evidence>
<evidence type="ECO:0000256" key="4">
    <source>
        <dbReference type="ARBA" id="ARBA00022676"/>
    </source>
</evidence>
<dbReference type="PANTHER" id="PTHR11468">
    <property type="entry name" value="GLYCOGEN PHOSPHORYLASE"/>
    <property type="match status" value="1"/>
</dbReference>
<comment type="similarity">
    <text evidence="3 9">Belongs to the glycogen phosphorylase family.</text>
</comment>
<evidence type="ECO:0000256" key="5">
    <source>
        <dbReference type="ARBA" id="ARBA00022679"/>
    </source>
</evidence>
<name>A0ABV4BGC4_9GAMM</name>
<comment type="cofactor">
    <cofactor evidence="2 9">
        <name>pyridoxal 5'-phosphate</name>
        <dbReference type="ChEBI" id="CHEBI:597326"/>
    </cofactor>
</comment>
<comment type="catalytic activity">
    <reaction evidence="1 9">
        <text>[(1-&gt;4)-alpha-D-glucosyl](n) + phosphate = [(1-&gt;4)-alpha-D-glucosyl](n-1) + alpha-D-glucose 1-phosphate</text>
        <dbReference type="Rhea" id="RHEA:41732"/>
        <dbReference type="Rhea" id="RHEA-COMP:9584"/>
        <dbReference type="Rhea" id="RHEA-COMP:9586"/>
        <dbReference type="ChEBI" id="CHEBI:15444"/>
        <dbReference type="ChEBI" id="CHEBI:43474"/>
        <dbReference type="ChEBI" id="CHEBI:58601"/>
        <dbReference type="EC" id="2.4.1.1"/>
    </reaction>
</comment>
<keyword evidence="7 9" id="KW-0119">Carbohydrate metabolism</keyword>
<keyword evidence="4 9" id="KW-0328">Glycosyltransferase</keyword>
<accession>A0ABV4BGC4</accession>
<reference evidence="10 11" key="1">
    <citation type="submission" date="2024-05" db="EMBL/GenBank/DDBJ databases">
        <title>Genome Sequence and Characterization of the New Strain Purple Sulfur Bacterium of Genus Thioalkalicoccus.</title>
        <authorList>
            <person name="Bryantseva I.A."/>
            <person name="Kyndt J.A."/>
            <person name="Imhoff J.F."/>
        </authorList>
    </citation>
    <scope>NUCLEOTIDE SEQUENCE [LARGE SCALE GENOMIC DNA]</scope>
    <source>
        <strain evidence="10 11">Um2</strain>
    </source>
</reference>
<dbReference type="PANTHER" id="PTHR11468:SF3">
    <property type="entry name" value="GLYCOGEN PHOSPHORYLASE, LIVER FORM"/>
    <property type="match status" value="1"/>
</dbReference>